<dbReference type="Proteomes" id="UP001194696">
    <property type="component" value="Unassembled WGS sequence"/>
</dbReference>
<feature type="signal peptide" evidence="1">
    <location>
        <begin position="1"/>
        <end position="20"/>
    </location>
</feature>
<feature type="chain" id="PRO_5045358106" description="Extracellular membrane protein CFEM domain-containing protein" evidence="1">
    <location>
        <begin position="21"/>
        <end position="152"/>
    </location>
</feature>
<protein>
    <recommendedName>
        <fullName evidence="4">Extracellular membrane protein CFEM domain-containing protein</fullName>
    </recommendedName>
</protein>
<name>A0ABQ7K579_9FUNG</name>
<comment type="caution">
    <text evidence="2">The sequence shown here is derived from an EMBL/GenBank/DDBJ whole genome shotgun (WGS) entry which is preliminary data.</text>
</comment>
<evidence type="ECO:0000313" key="2">
    <source>
        <dbReference type="EMBL" id="KAG0291446.1"/>
    </source>
</evidence>
<evidence type="ECO:0000256" key="1">
    <source>
        <dbReference type="SAM" id="SignalP"/>
    </source>
</evidence>
<evidence type="ECO:0008006" key="4">
    <source>
        <dbReference type="Google" id="ProtNLM"/>
    </source>
</evidence>
<reference evidence="2 3" key="1">
    <citation type="journal article" date="2020" name="Fungal Divers.">
        <title>Resolving the Mortierellaceae phylogeny through synthesis of multi-gene phylogenetics and phylogenomics.</title>
        <authorList>
            <person name="Vandepol N."/>
            <person name="Liber J."/>
            <person name="Desiro A."/>
            <person name="Na H."/>
            <person name="Kennedy M."/>
            <person name="Barry K."/>
            <person name="Grigoriev I.V."/>
            <person name="Miller A.N."/>
            <person name="O'Donnell K."/>
            <person name="Stajich J.E."/>
            <person name="Bonito G."/>
        </authorList>
    </citation>
    <scope>NUCLEOTIDE SEQUENCE [LARGE SCALE GENOMIC DNA]</scope>
    <source>
        <strain evidence="2 3">AD045</strain>
    </source>
</reference>
<dbReference type="EMBL" id="JAAAIM010000242">
    <property type="protein sequence ID" value="KAG0291446.1"/>
    <property type="molecule type" value="Genomic_DNA"/>
</dbReference>
<organism evidence="2 3">
    <name type="scientific">Linnemannia gamsii</name>
    <dbReference type="NCBI Taxonomy" id="64522"/>
    <lineage>
        <taxon>Eukaryota</taxon>
        <taxon>Fungi</taxon>
        <taxon>Fungi incertae sedis</taxon>
        <taxon>Mucoromycota</taxon>
        <taxon>Mortierellomycotina</taxon>
        <taxon>Mortierellomycetes</taxon>
        <taxon>Mortierellales</taxon>
        <taxon>Mortierellaceae</taxon>
        <taxon>Linnemannia</taxon>
    </lineage>
</organism>
<accession>A0ABQ7K579</accession>
<keyword evidence="1" id="KW-0732">Signal</keyword>
<gene>
    <name evidence="2" type="ORF">BGZ96_005203</name>
</gene>
<sequence>MRFSTIFAAATMALLSAVSAQSTVPVPDPAVVAACNACVATAGVAAVPACKGLEKAKVADPNAPTDQMRACWCGLATNKTWANKCVESKQCPLEAVEALSKTYQSFVAKPGTCDNLPTPLSGAASGAGSASAPASKVAVAAGAVLAMAGALL</sequence>
<keyword evidence="3" id="KW-1185">Reference proteome</keyword>
<proteinExistence type="predicted"/>
<evidence type="ECO:0000313" key="3">
    <source>
        <dbReference type="Proteomes" id="UP001194696"/>
    </source>
</evidence>